<protein>
    <recommendedName>
        <fullName evidence="3 5">Flagellar hook protein FlgE</fullName>
    </recommendedName>
</protein>
<proteinExistence type="inferred from homology"/>
<keyword evidence="10" id="KW-0282">Flagellum</keyword>
<dbReference type="InterPro" id="IPR037058">
    <property type="entry name" value="Falgellar_hook_FlgE_sf"/>
</dbReference>
<dbReference type="InterPro" id="IPR053967">
    <property type="entry name" value="LlgE_F_G-like_D1"/>
</dbReference>
<dbReference type="AlphaFoldDB" id="A0A2T3MU92"/>
<name>A0A2T3MU92_9GAMM</name>
<feature type="domain" description="Flagellar hook protein FlgE/F/G-like D1" evidence="9">
    <location>
        <begin position="79"/>
        <end position="128"/>
    </location>
</feature>
<gene>
    <name evidence="10" type="ORF">C9I89_17655</name>
</gene>
<sequence length="400" mass="42776">MSMNIGMSGLIATSEQMNSISHNIANVGTAGYKSSRTEFQDIYAPEFGGGEMNGVEVAAVRQSFKNGTTTPTGRNGDLAINGEGFFMVESNGQDMYTRNGVFNLDKNGYLVTSDGSRLQGYGVTDSGQIQTGSITDLAVATGEMPARSSTKVNMGVNLDANSPAIDPAQKIFDPEDPSTFTSSATTTVYDSLGAEHEVTQYYVKTADNAWNVNYVVDGDKASAQKTTLAFDANGKLTSSNNFDLTFTPKNGSAQQTIQFDVEETTQFGSEFSIAKNSQDGHAPGQVAGWYFEADGRVYARYSNGQTKVQGQVALARFPNQEGLQQAGNTRWTQTFSSGSALVGAAGTGQLGDVRTGMYENSNVDLSSEMVNLMSAQSNYQANAKTIKVAQEMTQILFQNL</sequence>
<dbReference type="GO" id="GO:0009425">
    <property type="term" value="C:bacterial-type flagellum basal body"/>
    <property type="evidence" value="ECO:0007669"/>
    <property type="project" value="UniProtKB-SubCell"/>
</dbReference>
<reference evidence="10 11" key="1">
    <citation type="submission" date="2018-03" db="EMBL/GenBank/DDBJ databases">
        <title>Whole genome sequencing of Histamine producing bacteria.</title>
        <authorList>
            <person name="Butler K."/>
        </authorList>
    </citation>
    <scope>NUCLEOTIDE SEQUENCE [LARGE SCALE GENOMIC DNA]</scope>
    <source>
        <strain evidence="10 11">DSM 16190</strain>
    </source>
</reference>
<comment type="function">
    <text evidence="5">A flexible structure which links the flagellar filament to the drive apparatus in the basal body.</text>
</comment>
<evidence type="ECO:0000256" key="2">
    <source>
        <dbReference type="ARBA" id="ARBA00009677"/>
    </source>
</evidence>
<dbReference type="InterPro" id="IPR001444">
    <property type="entry name" value="Flag_bb_rod_N"/>
</dbReference>
<accession>A0A2T3MU92</accession>
<evidence type="ECO:0000259" key="6">
    <source>
        <dbReference type="Pfam" id="PF00460"/>
    </source>
</evidence>
<keyword evidence="11" id="KW-1185">Reference proteome</keyword>
<keyword evidence="10" id="KW-0966">Cell projection</keyword>
<dbReference type="NCBIfam" id="NF004238">
    <property type="entry name" value="PRK05682.1-1"/>
    <property type="match status" value="1"/>
</dbReference>
<evidence type="ECO:0000259" key="9">
    <source>
        <dbReference type="Pfam" id="PF22692"/>
    </source>
</evidence>
<comment type="subcellular location">
    <subcellularLocation>
        <location evidence="1 5">Bacterial flagellum basal body</location>
    </subcellularLocation>
</comment>
<dbReference type="NCBIfam" id="TIGR03506">
    <property type="entry name" value="FlgEFG_subfam"/>
    <property type="match status" value="1"/>
</dbReference>
<evidence type="ECO:0000259" key="7">
    <source>
        <dbReference type="Pfam" id="PF06429"/>
    </source>
</evidence>
<comment type="caution">
    <text evidence="10">The sequence shown here is derived from an EMBL/GenBank/DDBJ whole genome shotgun (WGS) entry which is preliminary data.</text>
</comment>
<evidence type="ECO:0000256" key="4">
    <source>
        <dbReference type="ARBA" id="ARBA00023143"/>
    </source>
</evidence>
<evidence type="ECO:0000313" key="11">
    <source>
        <dbReference type="Proteomes" id="UP000240904"/>
    </source>
</evidence>
<dbReference type="OrthoDB" id="8578401at2"/>
<dbReference type="Pfam" id="PF00460">
    <property type="entry name" value="Flg_bb_rod"/>
    <property type="match status" value="1"/>
</dbReference>
<dbReference type="SUPFAM" id="SSF117143">
    <property type="entry name" value="Flagellar hook protein flgE"/>
    <property type="match status" value="1"/>
</dbReference>
<dbReference type="Pfam" id="PF07559">
    <property type="entry name" value="FlgE_D2"/>
    <property type="match status" value="1"/>
</dbReference>
<keyword evidence="10" id="KW-0969">Cilium</keyword>
<dbReference type="GO" id="GO:0009424">
    <property type="term" value="C:bacterial-type flagellum hook"/>
    <property type="evidence" value="ECO:0007669"/>
    <property type="project" value="TreeGrafter"/>
</dbReference>
<dbReference type="PANTHER" id="PTHR30435:SF1">
    <property type="entry name" value="FLAGELLAR HOOK PROTEIN FLGE"/>
    <property type="match status" value="1"/>
</dbReference>
<dbReference type="InterPro" id="IPR037925">
    <property type="entry name" value="FlgE/F/G-like"/>
</dbReference>
<dbReference type="Pfam" id="PF22692">
    <property type="entry name" value="LlgE_F_G_D1"/>
    <property type="match status" value="1"/>
</dbReference>
<dbReference type="PANTHER" id="PTHR30435">
    <property type="entry name" value="FLAGELLAR PROTEIN"/>
    <property type="match status" value="1"/>
</dbReference>
<evidence type="ECO:0000256" key="5">
    <source>
        <dbReference type="RuleBase" id="RU362116"/>
    </source>
</evidence>
<dbReference type="InterPro" id="IPR011491">
    <property type="entry name" value="FlgE_D2"/>
</dbReference>
<dbReference type="EMBL" id="PYMC01000015">
    <property type="protein sequence ID" value="PSW03531.1"/>
    <property type="molecule type" value="Genomic_DNA"/>
</dbReference>
<comment type="similarity">
    <text evidence="2 5">Belongs to the flagella basal body rod proteins family.</text>
</comment>
<feature type="domain" description="Flagellar basal body rod protein N-terminal" evidence="6">
    <location>
        <begin position="3"/>
        <end position="33"/>
    </location>
</feature>
<dbReference type="Gene3D" id="2.60.98.20">
    <property type="entry name" value="Flagellar hook protein FlgE"/>
    <property type="match status" value="1"/>
</dbReference>
<dbReference type="RefSeq" id="WP_107284640.1">
    <property type="nucleotide sequence ID" value="NZ_PYMC01000015.1"/>
</dbReference>
<dbReference type="Proteomes" id="UP000240904">
    <property type="component" value="Unassembled WGS sequence"/>
</dbReference>
<dbReference type="Pfam" id="PF06429">
    <property type="entry name" value="Flg_bbr_C"/>
    <property type="match status" value="1"/>
</dbReference>
<dbReference type="InterPro" id="IPR010930">
    <property type="entry name" value="Flg_bb/hook_C_dom"/>
</dbReference>
<feature type="domain" description="Flagellar hook protein FlgE D2" evidence="8">
    <location>
        <begin position="157"/>
        <end position="281"/>
    </location>
</feature>
<feature type="domain" description="Flagellar basal-body/hook protein C-terminal" evidence="7">
    <location>
        <begin position="355"/>
        <end position="397"/>
    </location>
</feature>
<keyword evidence="4 5" id="KW-0975">Bacterial flagellum</keyword>
<organism evidence="10 11">
    <name type="scientific">Photobacterium lipolyticum</name>
    <dbReference type="NCBI Taxonomy" id="266810"/>
    <lineage>
        <taxon>Bacteria</taxon>
        <taxon>Pseudomonadati</taxon>
        <taxon>Pseudomonadota</taxon>
        <taxon>Gammaproteobacteria</taxon>
        <taxon>Vibrionales</taxon>
        <taxon>Vibrionaceae</taxon>
        <taxon>Photobacterium</taxon>
    </lineage>
</organism>
<dbReference type="GO" id="GO:0005829">
    <property type="term" value="C:cytosol"/>
    <property type="evidence" value="ECO:0007669"/>
    <property type="project" value="TreeGrafter"/>
</dbReference>
<evidence type="ECO:0000256" key="1">
    <source>
        <dbReference type="ARBA" id="ARBA00004117"/>
    </source>
</evidence>
<dbReference type="NCBIfam" id="NF005286">
    <property type="entry name" value="PRK06803.1"/>
    <property type="match status" value="1"/>
</dbReference>
<evidence type="ECO:0000259" key="8">
    <source>
        <dbReference type="Pfam" id="PF07559"/>
    </source>
</evidence>
<evidence type="ECO:0000256" key="3">
    <source>
        <dbReference type="ARBA" id="ARBA00019015"/>
    </source>
</evidence>
<dbReference type="GO" id="GO:0071978">
    <property type="term" value="P:bacterial-type flagellum-dependent swarming motility"/>
    <property type="evidence" value="ECO:0007669"/>
    <property type="project" value="TreeGrafter"/>
</dbReference>
<dbReference type="InterPro" id="IPR020013">
    <property type="entry name" value="Flagellar_FlgE/F/G"/>
</dbReference>
<evidence type="ECO:0000313" key="10">
    <source>
        <dbReference type="EMBL" id="PSW03531.1"/>
    </source>
</evidence>